<dbReference type="RefSeq" id="XP_020048156.1">
    <property type="nucleotide sequence ID" value="XM_020190450.1"/>
</dbReference>
<keyword evidence="3 6" id="KW-0547">Nucleotide-binding</keyword>
<dbReference type="STRING" id="1344418.A0A1D2VJS4"/>
<dbReference type="PANTHER" id="PTHR45646:SF11">
    <property type="entry name" value="SERINE_THREONINE-PROTEIN KINASE DOA"/>
    <property type="match status" value="1"/>
</dbReference>
<dbReference type="SUPFAM" id="SSF56112">
    <property type="entry name" value="Protein kinase-like (PK-like)"/>
    <property type="match status" value="1"/>
</dbReference>
<dbReference type="GO" id="GO:0005524">
    <property type="term" value="F:ATP binding"/>
    <property type="evidence" value="ECO:0007669"/>
    <property type="project" value="UniProtKB-UniRule"/>
</dbReference>
<keyword evidence="10" id="KW-1185">Reference proteome</keyword>
<dbReference type="Gene3D" id="1.10.510.10">
    <property type="entry name" value="Transferase(Phosphotransferase) domain 1"/>
    <property type="match status" value="2"/>
</dbReference>
<sequence length="442" mass="51392">INSSFANNRFTLKKLLGQGTYGKVVSAIDNHNNNKIIAIKIIKSIKKYREASKIELRILSTIKKFDPESYYNCILIKEFIDYKNHICIITDLLSISLFDFLEKNNFRKFPGSHIQSFSKQILTSICFLHDLNIIHTDLKPENILLINSDYISNKFPKNLSVLNNTSNLIYKNYFNSISKQTSLESKILIDTSINIIDFGSAIFNDEFHSSIVSTRHYRAPEIIFGIGWSYDCDLWSIGCILAELVVGEAIFKTHDNIEHLLMMEKITNKRIDLNLISKCCLTQDLKQKRIKRTPYKNYSKHFLSDDDELMDESDRVKRKPSFKKKYSLENGRRFIKQKFPRDYPKTSKGFVNSISRIDILVSSSIGININSDLPLEESFINFDNKNKPVDKDTFTFWYFFIDLLIKLLTIEPHKRISAWEALNHPWFQLGIYDEGTSNASNH</sequence>
<dbReference type="GO" id="GO:0043484">
    <property type="term" value="P:regulation of RNA splicing"/>
    <property type="evidence" value="ECO:0007669"/>
    <property type="project" value="TreeGrafter"/>
</dbReference>
<dbReference type="InterPro" id="IPR008271">
    <property type="entry name" value="Ser/Thr_kinase_AS"/>
</dbReference>
<dbReference type="InterPro" id="IPR000719">
    <property type="entry name" value="Prot_kinase_dom"/>
</dbReference>
<dbReference type="InParanoid" id="A0A1D2VJS4"/>
<name>A0A1D2VJS4_9ASCO</name>
<dbReference type="OrthoDB" id="283111at2759"/>
<evidence type="ECO:0000259" key="8">
    <source>
        <dbReference type="PROSITE" id="PS50011"/>
    </source>
</evidence>
<evidence type="ECO:0000256" key="4">
    <source>
        <dbReference type="ARBA" id="ARBA00022777"/>
    </source>
</evidence>
<dbReference type="GO" id="GO:0004674">
    <property type="term" value="F:protein serine/threonine kinase activity"/>
    <property type="evidence" value="ECO:0007669"/>
    <property type="project" value="UniProtKB-KW"/>
</dbReference>
<evidence type="ECO:0000256" key="2">
    <source>
        <dbReference type="ARBA" id="ARBA00022679"/>
    </source>
</evidence>
<dbReference type="InterPro" id="IPR011009">
    <property type="entry name" value="Kinase-like_dom_sf"/>
</dbReference>
<evidence type="ECO:0000256" key="7">
    <source>
        <dbReference type="RuleBase" id="RU000304"/>
    </source>
</evidence>
<dbReference type="FunCoup" id="A0A1D2VJS4">
    <property type="interactions" value="710"/>
</dbReference>
<evidence type="ECO:0000313" key="10">
    <source>
        <dbReference type="Proteomes" id="UP000095038"/>
    </source>
</evidence>
<evidence type="ECO:0000256" key="3">
    <source>
        <dbReference type="ARBA" id="ARBA00022741"/>
    </source>
</evidence>
<evidence type="ECO:0000313" key="9">
    <source>
        <dbReference type="EMBL" id="ODV61849.1"/>
    </source>
</evidence>
<dbReference type="GO" id="GO:0005634">
    <property type="term" value="C:nucleus"/>
    <property type="evidence" value="ECO:0007669"/>
    <property type="project" value="TreeGrafter"/>
</dbReference>
<dbReference type="Gene3D" id="3.30.200.20">
    <property type="entry name" value="Phosphorylase Kinase, domain 1"/>
    <property type="match status" value="1"/>
</dbReference>
<proteinExistence type="inferred from homology"/>
<keyword evidence="1 7" id="KW-0723">Serine/threonine-protein kinase</keyword>
<dbReference type="SMART" id="SM00220">
    <property type="entry name" value="S_TKc"/>
    <property type="match status" value="1"/>
</dbReference>
<dbReference type="InterPro" id="IPR017441">
    <property type="entry name" value="Protein_kinase_ATP_BS"/>
</dbReference>
<feature type="domain" description="Protein kinase" evidence="8">
    <location>
        <begin position="10"/>
        <end position="427"/>
    </location>
</feature>
<gene>
    <name evidence="9" type="ORF">ASCRUDRAFT_33677</name>
</gene>
<accession>A0A1D2VJS4</accession>
<dbReference type="InterPro" id="IPR051175">
    <property type="entry name" value="CLK_kinases"/>
</dbReference>
<feature type="non-terminal residue" evidence="9">
    <location>
        <position position="1"/>
    </location>
</feature>
<dbReference type="Proteomes" id="UP000095038">
    <property type="component" value="Unassembled WGS sequence"/>
</dbReference>
<protein>
    <submittedName>
        <fullName evidence="9">Kinase-like protein</fullName>
    </submittedName>
</protein>
<evidence type="ECO:0000256" key="5">
    <source>
        <dbReference type="ARBA" id="ARBA00022840"/>
    </source>
</evidence>
<dbReference type="Pfam" id="PF00069">
    <property type="entry name" value="Pkinase"/>
    <property type="match status" value="2"/>
</dbReference>
<dbReference type="PROSITE" id="PS00107">
    <property type="entry name" value="PROTEIN_KINASE_ATP"/>
    <property type="match status" value="1"/>
</dbReference>
<evidence type="ECO:0000256" key="1">
    <source>
        <dbReference type="ARBA" id="ARBA00022527"/>
    </source>
</evidence>
<keyword evidence="2" id="KW-0808">Transferase</keyword>
<dbReference type="GeneID" id="30964086"/>
<evidence type="ECO:0000256" key="6">
    <source>
        <dbReference type="PROSITE-ProRule" id="PRU10141"/>
    </source>
</evidence>
<dbReference type="AlphaFoldDB" id="A0A1D2VJS4"/>
<reference evidence="10" key="1">
    <citation type="submission" date="2016-05" db="EMBL/GenBank/DDBJ databases">
        <title>Comparative genomics of biotechnologically important yeasts.</title>
        <authorList>
            <consortium name="DOE Joint Genome Institute"/>
            <person name="Riley R."/>
            <person name="Haridas S."/>
            <person name="Wolfe K.H."/>
            <person name="Lopes M.R."/>
            <person name="Hittinger C.T."/>
            <person name="Goker M."/>
            <person name="Salamov A."/>
            <person name="Wisecaver J."/>
            <person name="Long T.M."/>
            <person name="Aerts A.L."/>
            <person name="Barry K."/>
            <person name="Choi C."/>
            <person name="Clum A."/>
            <person name="Coughlan A.Y."/>
            <person name="Deshpande S."/>
            <person name="Douglass A.P."/>
            <person name="Hanson S.J."/>
            <person name="Klenk H.-P."/>
            <person name="Labutti K."/>
            <person name="Lapidus A."/>
            <person name="Lindquist E."/>
            <person name="Lipzen A."/>
            <person name="Meier-Kolthoff J.P."/>
            <person name="Ohm R.A."/>
            <person name="Otillar R.P."/>
            <person name="Pangilinan J."/>
            <person name="Peng Y."/>
            <person name="Rokas A."/>
            <person name="Rosa C.A."/>
            <person name="Scheuner C."/>
            <person name="Sibirny A.A."/>
            <person name="Slot J.C."/>
            <person name="Stielow J.B."/>
            <person name="Sun H."/>
            <person name="Kurtzman C.P."/>
            <person name="Blackwell M."/>
            <person name="Grigoriev I.V."/>
            <person name="Jeffries T.W."/>
        </authorList>
    </citation>
    <scope>NUCLEOTIDE SEQUENCE [LARGE SCALE GENOMIC DNA]</scope>
    <source>
        <strain evidence="10">DSM 1968</strain>
    </source>
</reference>
<dbReference type="PROSITE" id="PS50011">
    <property type="entry name" value="PROTEIN_KINASE_DOM"/>
    <property type="match status" value="1"/>
</dbReference>
<dbReference type="EMBL" id="KV454478">
    <property type="protein sequence ID" value="ODV61849.1"/>
    <property type="molecule type" value="Genomic_DNA"/>
</dbReference>
<comment type="similarity">
    <text evidence="7">Belongs to the protein kinase superfamily.</text>
</comment>
<keyword evidence="5 6" id="KW-0067">ATP-binding</keyword>
<keyword evidence="4 9" id="KW-0418">Kinase</keyword>
<organism evidence="9 10">
    <name type="scientific">Ascoidea rubescens DSM 1968</name>
    <dbReference type="NCBI Taxonomy" id="1344418"/>
    <lineage>
        <taxon>Eukaryota</taxon>
        <taxon>Fungi</taxon>
        <taxon>Dikarya</taxon>
        <taxon>Ascomycota</taxon>
        <taxon>Saccharomycotina</taxon>
        <taxon>Saccharomycetes</taxon>
        <taxon>Ascoideaceae</taxon>
        <taxon>Ascoidea</taxon>
    </lineage>
</organism>
<dbReference type="PROSITE" id="PS00108">
    <property type="entry name" value="PROTEIN_KINASE_ST"/>
    <property type="match status" value="1"/>
</dbReference>
<dbReference type="PANTHER" id="PTHR45646">
    <property type="entry name" value="SERINE/THREONINE-PROTEIN KINASE DOA-RELATED"/>
    <property type="match status" value="1"/>
</dbReference>
<feature type="binding site" evidence="6">
    <location>
        <position position="47"/>
    </location>
    <ligand>
        <name>ATP</name>
        <dbReference type="ChEBI" id="CHEBI:30616"/>
    </ligand>
</feature>